<dbReference type="InterPro" id="IPR002323">
    <property type="entry name" value="Cyt_CIE"/>
</dbReference>
<evidence type="ECO:0000256" key="6">
    <source>
        <dbReference type="PROSITE-ProRule" id="PRU00433"/>
    </source>
</evidence>
<dbReference type="PROSITE" id="PS51007">
    <property type="entry name" value="CYTC"/>
    <property type="match status" value="1"/>
</dbReference>
<dbReference type="GO" id="GO:0020037">
    <property type="term" value="F:heme binding"/>
    <property type="evidence" value="ECO:0007669"/>
    <property type="project" value="InterPro"/>
</dbReference>
<keyword evidence="9" id="KW-1185">Reference proteome</keyword>
<dbReference type="Gene3D" id="1.10.760.10">
    <property type="entry name" value="Cytochrome c-like domain"/>
    <property type="match status" value="1"/>
</dbReference>
<organism evidence="8 9">
    <name type="scientific">Candidatus Enterovibrio escicola</name>
    <dbReference type="NCBI Taxonomy" id="1927127"/>
    <lineage>
        <taxon>Bacteria</taxon>
        <taxon>Pseudomonadati</taxon>
        <taxon>Pseudomonadota</taxon>
        <taxon>Gammaproteobacteria</taxon>
        <taxon>Vibrionales</taxon>
        <taxon>Vibrionaceae</taxon>
        <taxon>Enterovibrio</taxon>
    </lineage>
</organism>
<dbReference type="EMBL" id="NBYY01000032">
    <property type="protein sequence ID" value="PCS21626.1"/>
    <property type="molecule type" value="Genomic_DNA"/>
</dbReference>
<dbReference type="Pfam" id="PF13442">
    <property type="entry name" value="Cytochrome_CBB3"/>
    <property type="match status" value="1"/>
</dbReference>
<accession>A0A2A5T0F5</accession>
<dbReference type="GO" id="GO:0005506">
    <property type="term" value="F:iron ion binding"/>
    <property type="evidence" value="ECO:0007669"/>
    <property type="project" value="InterPro"/>
</dbReference>
<evidence type="ECO:0000313" key="9">
    <source>
        <dbReference type="Proteomes" id="UP000219020"/>
    </source>
</evidence>
<gene>
    <name evidence="8" type="ORF">BTN49_2787</name>
</gene>
<sequence length="148" mass="16146">MKPKIRSNLVKLKGILLRRLMLSTVATISLIDASHSADMSEKATAERIAPVGSVYLKGEVFIEDTILTKEPRTGSVVYNTYCMACHHNGMGGAPVVGDTVAWEPRISQGMEVLTDHVFNGFNGMPARGACMDCSSEEIVFAIEYMFSL</sequence>
<keyword evidence="3 6" id="KW-0479">Metal-binding</keyword>
<name>A0A2A5T0F5_9GAMM</name>
<dbReference type="SUPFAM" id="SSF46626">
    <property type="entry name" value="Cytochrome c"/>
    <property type="match status" value="1"/>
</dbReference>
<keyword evidence="5 6" id="KW-0408">Iron</keyword>
<evidence type="ECO:0000313" key="8">
    <source>
        <dbReference type="EMBL" id="PCS21626.1"/>
    </source>
</evidence>
<dbReference type="PRINTS" id="PR00607">
    <property type="entry name" value="CYTCHROMECIE"/>
</dbReference>
<keyword evidence="4" id="KW-0249">Electron transport</keyword>
<feature type="domain" description="Cytochrome c" evidence="7">
    <location>
        <begin position="69"/>
        <end position="148"/>
    </location>
</feature>
<comment type="caution">
    <text evidence="8">The sequence shown here is derived from an EMBL/GenBank/DDBJ whole genome shotgun (WGS) entry which is preliminary data.</text>
</comment>
<reference evidence="9" key="1">
    <citation type="submission" date="2017-04" db="EMBL/GenBank/DDBJ databases">
        <title>Genome evolution of the luminous symbionts of deep sea anglerfish.</title>
        <authorList>
            <person name="Hendry T.A."/>
        </authorList>
    </citation>
    <scope>NUCLEOTIDE SEQUENCE [LARGE SCALE GENOMIC DNA]</scope>
</reference>
<evidence type="ECO:0000256" key="2">
    <source>
        <dbReference type="ARBA" id="ARBA00022617"/>
    </source>
</evidence>
<evidence type="ECO:0000256" key="5">
    <source>
        <dbReference type="ARBA" id="ARBA00023004"/>
    </source>
</evidence>
<keyword evidence="1" id="KW-0813">Transport</keyword>
<evidence type="ECO:0000256" key="1">
    <source>
        <dbReference type="ARBA" id="ARBA00022448"/>
    </source>
</evidence>
<dbReference type="PANTHER" id="PTHR40942:SF2">
    <property type="entry name" value="CYTOCHROME-RELATED"/>
    <property type="match status" value="1"/>
</dbReference>
<dbReference type="PANTHER" id="PTHR40942">
    <property type="match status" value="1"/>
</dbReference>
<evidence type="ECO:0000259" key="7">
    <source>
        <dbReference type="PROSITE" id="PS51007"/>
    </source>
</evidence>
<evidence type="ECO:0000256" key="4">
    <source>
        <dbReference type="ARBA" id="ARBA00022982"/>
    </source>
</evidence>
<evidence type="ECO:0000256" key="3">
    <source>
        <dbReference type="ARBA" id="ARBA00022723"/>
    </source>
</evidence>
<dbReference type="InterPro" id="IPR009056">
    <property type="entry name" value="Cyt_c-like_dom"/>
</dbReference>
<protein>
    <submittedName>
        <fullName evidence="8">Cytochrome c5</fullName>
    </submittedName>
</protein>
<keyword evidence="2 6" id="KW-0349">Heme</keyword>
<dbReference type="Proteomes" id="UP000219020">
    <property type="component" value="Unassembled WGS sequence"/>
</dbReference>
<dbReference type="InterPro" id="IPR036909">
    <property type="entry name" value="Cyt_c-like_dom_sf"/>
</dbReference>
<dbReference type="GO" id="GO:0009055">
    <property type="term" value="F:electron transfer activity"/>
    <property type="evidence" value="ECO:0007669"/>
    <property type="project" value="InterPro"/>
</dbReference>
<proteinExistence type="predicted"/>
<dbReference type="AlphaFoldDB" id="A0A2A5T0F5"/>